<feature type="signal peptide" evidence="1">
    <location>
        <begin position="1"/>
        <end position="19"/>
    </location>
</feature>
<dbReference type="EMBL" id="JARK01001368">
    <property type="protein sequence ID" value="EYC16944.1"/>
    <property type="molecule type" value="Genomic_DNA"/>
</dbReference>
<comment type="caution">
    <text evidence="2">The sequence shown here is derived from an EMBL/GenBank/DDBJ whole genome shotgun (WGS) entry which is preliminary data.</text>
</comment>
<sequence length="141" mass="15982">MSNILPFFILLLVCDVANAKYVLKEYPCEDSVCNYDRIGIGQAIGWSLLSDFKKKIPNVVCVIYAISVCLHSQIYSYIVEEIYGLRLRFLSVAAAESRRDLLDPLNWSMLSPHPSFRSHSGPSAIVQPRNPSIFLRRTVCK</sequence>
<feature type="chain" id="PRO_5001492567" evidence="1">
    <location>
        <begin position="20"/>
        <end position="141"/>
    </location>
</feature>
<keyword evidence="3" id="KW-1185">Reference proteome</keyword>
<dbReference type="OrthoDB" id="5865092at2759"/>
<proteinExistence type="predicted"/>
<name>A0A016UNH3_9BILA</name>
<protein>
    <submittedName>
        <fullName evidence="2">Uncharacterized protein</fullName>
    </submittedName>
</protein>
<accession>A0A016UNH3</accession>
<dbReference type="Proteomes" id="UP000024635">
    <property type="component" value="Unassembled WGS sequence"/>
</dbReference>
<reference evidence="3" key="1">
    <citation type="journal article" date="2015" name="Nat. Genet.">
        <title>The genome and transcriptome of the zoonotic hookworm Ancylostoma ceylanicum identify infection-specific gene families.</title>
        <authorList>
            <person name="Schwarz E.M."/>
            <person name="Hu Y."/>
            <person name="Antoshechkin I."/>
            <person name="Miller M.M."/>
            <person name="Sternberg P.W."/>
            <person name="Aroian R.V."/>
        </authorList>
    </citation>
    <scope>NUCLEOTIDE SEQUENCE</scope>
    <source>
        <strain evidence="3">HY135</strain>
    </source>
</reference>
<dbReference type="AlphaFoldDB" id="A0A016UNH3"/>
<keyword evidence="1" id="KW-0732">Signal</keyword>
<gene>
    <name evidence="2" type="primary">Acey_s0032.g2584</name>
    <name evidence="2" type="ORF">Y032_0032g2584</name>
</gene>
<evidence type="ECO:0000313" key="3">
    <source>
        <dbReference type="Proteomes" id="UP000024635"/>
    </source>
</evidence>
<organism evidence="2 3">
    <name type="scientific">Ancylostoma ceylanicum</name>
    <dbReference type="NCBI Taxonomy" id="53326"/>
    <lineage>
        <taxon>Eukaryota</taxon>
        <taxon>Metazoa</taxon>
        <taxon>Ecdysozoa</taxon>
        <taxon>Nematoda</taxon>
        <taxon>Chromadorea</taxon>
        <taxon>Rhabditida</taxon>
        <taxon>Rhabditina</taxon>
        <taxon>Rhabditomorpha</taxon>
        <taxon>Strongyloidea</taxon>
        <taxon>Ancylostomatidae</taxon>
        <taxon>Ancylostomatinae</taxon>
        <taxon>Ancylostoma</taxon>
    </lineage>
</organism>
<evidence type="ECO:0000256" key="1">
    <source>
        <dbReference type="SAM" id="SignalP"/>
    </source>
</evidence>
<evidence type="ECO:0000313" key="2">
    <source>
        <dbReference type="EMBL" id="EYC16944.1"/>
    </source>
</evidence>